<dbReference type="InterPro" id="IPR020846">
    <property type="entry name" value="MFS_dom"/>
</dbReference>
<evidence type="ECO:0000259" key="8">
    <source>
        <dbReference type="PROSITE" id="PS50850"/>
    </source>
</evidence>
<accession>A0AA38XBV3</accession>
<feature type="region of interest" description="Disordered" evidence="6">
    <location>
        <begin position="568"/>
        <end position="603"/>
    </location>
</feature>
<evidence type="ECO:0000313" key="9">
    <source>
        <dbReference type="EMBL" id="KAJ9610593.1"/>
    </source>
</evidence>
<evidence type="ECO:0000313" key="10">
    <source>
        <dbReference type="Proteomes" id="UP001172673"/>
    </source>
</evidence>
<dbReference type="Pfam" id="PF00173">
    <property type="entry name" value="Cyt-b5"/>
    <property type="match status" value="1"/>
</dbReference>
<dbReference type="InterPro" id="IPR005829">
    <property type="entry name" value="Sugar_transporter_CS"/>
</dbReference>
<feature type="transmembrane region" description="Helical" evidence="7">
    <location>
        <begin position="108"/>
        <end position="129"/>
    </location>
</feature>
<feature type="transmembrane region" description="Helical" evidence="7">
    <location>
        <begin position="380"/>
        <end position="397"/>
    </location>
</feature>
<dbReference type="PROSITE" id="PS50850">
    <property type="entry name" value="MFS"/>
    <property type="match status" value="1"/>
</dbReference>
<dbReference type="SUPFAM" id="SSF103473">
    <property type="entry name" value="MFS general substrate transporter"/>
    <property type="match status" value="1"/>
</dbReference>
<feature type="transmembrane region" description="Helical" evidence="7">
    <location>
        <begin position="20"/>
        <end position="37"/>
    </location>
</feature>
<dbReference type="InterPro" id="IPR001199">
    <property type="entry name" value="Cyt_B5-like_heme/steroid-bd"/>
</dbReference>
<dbReference type="PANTHER" id="PTHR24064">
    <property type="entry name" value="SOLUTE CARRIER FAMILY 22 MEMBER"/>
    <property type="match status" value="1"/>
</dbReference>
<gene>
    <name evidence="9" type="ORF">H2200_005370</name>
</gene>
<dbReference type="GO" id="GO:0022857">
    <property type="term" value="F:transmembrane transporter activity"/>
    <property type="evidence" value="ECO:0007669"/>
    <property type="project" value="InterPro"/>
</dbReference>
<comment type="similarity">
    <text evidence="5">Belongs to the cytochrome b5 family. MAPR subfamily.</text>
</comment>
<feature type="transmembrane region" description="Helical" evidence="7">
    <location>
        <begin position="442"/>
        <end position="460"/>
    </location>
</feature>
<keyword evidence="3 7" id="KW-1133">Transmembrane helix</keyword>
<dbReference type="Gene3D" id="3.10.120.10">
    <property type="entry name" value="Cytochrome b5-like heme/steroid binding domain"/>
    <property type="match status" value="1"/>
</dbReference>
<keyword evidence="2 7" id="KW-0812">Transmembrane</keyword>
<dbReference type="PROSITE" id="PS00216">
    <property type="entry name" value="SUGAR_TRANSPORT_1"/>
    <property type="match status" value="1"/>
</dbReference>
<evidence type="ECO:0000256" key="1">
    <source>
        <dbReference type="ARBA" id="ARBA00004141"/>
    </source>
</evidence>
<name>A0AA38XBV3_9EURO</name>
<dbReference type="Pfam" id="PF00083">
    <property type="entry name" value="Sugar_tr"/>
    <property type="match status" value="1"/>
</dbReference>
<dbReference type="AlphaFoldDB" id="A0AA38XBV3"/>
<dbReference type="InterPro" id="IPR005828">
    <property type="entry name" value="MFS_sugar_transport-like"/>
</dbReference>
<dbReference type="InterPro" id="IPR036400">
    <property type="entry name" value="Cyt_B5-like_heme/steroid_sf"/>
</dbReference>
<dbReference type="GO" id="GO:0020037">
    <property type="term" value="F:heme binding"/>
    <property type="evidence" value="ECO:0007669"/>
    <property type="project" value="UniProtKB-ARBA"/>
</dbReference>
<feature type="transmembrane region" description="Helical" evidence="7">
    <location>
        <begin position="409"/>
        <end position="430"/>
    </location>
</feature>
<keyword evidence="4 7" id="KW-0472">Membrane</keyword>
<feature type="transmembrane region" description="Helical" evidence="7">
    <location>
        <begin position="49"/>
        <end position="68"/>
    </location>
</feature>
<evidence type="ECO:0000256" key="5">
    <source>
        <dbReference type="ARBA" id="ARBA00038357"/>
    </source>
</evidence>
<protein>
    <recommendedName>
        <fullName evidence="8">Major facilitator superfamily (MFS) profile domain-containing protein</fullName>
    </recommendedName>
</protein>
<comment type="subcellular location">
    <subcellularLocation>
        <location evidence="1">Membrane</location>
        <topology evidence="1">Multi-pass membrane protein</topology>
    </subcellularLocation>
</comment>
<dbReference type="GO" id="GO:0016020">
    <property type="term" value="C:membrane"/>
    <property type="evidence" value="ECO:0007669"/>
    <property type="project" value="UniProtKB-SubCell"/>
</dbReference>
<dbReference type="CDD" id="cd17364">
    <property type="entry name" value="MFS_PhT"/>
    <property type="match status" value="1"/>
</dbReference>
<dbReference type="EMBL" id="JAPDRK010000007">
    <property type="protein sequence ID" value="KAJ9610593.1"/>
    <property type="molecule type" value="Genomic_DNA"/>
</dbReference>
<evidence type="ECO:0000256" key="7">
    <source>
        <dbReference type="SAM" id="Phobius"/>
    </source>
</evidence>
<feature type="transmembrane region" description="Helical" evidence="7">
    <location>
        <begin position="196"/>
        <end position="214"/>
    </location>
</feature>
<dbReference type="SMART" id="SM01117">
    <property type="entry name" value="Cyt-b5"/>
    <property type="match status" value="1"/>
</dbReference>
<dbReference type="InterPro" id="IPR036259">
    <property type="entry name" value="MFS_trans_sf"/>
</dbReference>
<reference evidence="9" key="1">
    <citation type="submission" date="2022-10" db="EMBL/GenBank/DDBJ databases">
        <title>Culturing micro-colonial fungi from biological soil crusts in the Mojave desert and describing Neophaeococcomyces mojavensis, and introducing the new genera and species Taxawa tesnikishii.</title>
        <authorList>
            <person name="Kurbessoian T."/>
            <person name="Stajich J.E."/>
        </authorList>
    </citation>
    <scope>NUCLEOTIDE SEQUENCE</scope>
    <source>
        <strain evidence="9">TK_41</strain>
    </source>
</reference>
<dbReference type="PROSITE" id="PS00217">
    <property type="entry name" value="SUGAR_TRANSPORT_2"/>
    <property type="match status" value="1"/>
</dbReference>
<feature type="transmembrane region" description="Helical" evidence="7">
    <location>
        <begin position="141"/>
        <end position="164"/>
    </location>
</feature>
<feature type="transmembrane region" description="Helical" evidence="7">
    <location>
        <begin position="300"/>
        <end position="319"/>
    </location>
</feature>
<feature type="transmembrane region" description="Helical" evidence="7">
    <location>
        <begin position="480"/>
        <end position="502"/>
    </location>
</feature>
<proteinExistence type="inferred from homology"/>
<organism evidence="9 10">
    <name type="scientific">Cladophialophora chaetospira</name>
    <dbReference type="NCBI Taxonomy" id="386627"/>
    <lineage>
        <taxon>Eukaryota</taxon>
        <taxon>Fungi</taxon>
        <taxon>Dikarya</taxon>
        <taxon>Ascomycota</taxon>
        <taxon>Pezizomycotina</taxon>
        <taxon>Eurotiomycetes</taxon>
        <taxon>Chaetothyriomycetidae</taxon>
        <taxon>Chaetothyriales</taxon>
        <taxon>Herpotrichiellaceae</taxon>
        <taxon>Cladophialophora</taxon>
    </lineage>
</organism>
<sequence>MVKRHKAFRDLEDEYRHIQIFAINLVSDMIGFCYFPEHGNKIPQVDDTLIKVMTSVGTIVGQLFFGWLADRVGRKRMYGYELLIIGLATLGQCITGPSSAIGMTGLLVFWRILMGIGIGGDYPLANIITSEFASTKWRGTMVAAVFSTQALGQFLASLVALIVIEAFRGQTNNDDNVCQNDTCTQIVAAHLAVDRMWRIIIGVGAVPAALALYYRLTIPETPRYTFDVNRDVEQGFADYKGWVHNTIGPRTGQGRVDADRAEVQALLNQEESSGGIDAAVVPQSSWQDFKTYFRQGYNGWILFGTCGSWFFLDVAYYALALNNTIFLQKMGFGSVNNSDPTRLYTILRNGAVGNLVLVVAGAIPGSICAILLVDRIGRKSIQIGGFTMITLLLLILGSSFESMSDTSRVALFVLILFFINFGPNSTTFIVPGECFPTRYRSTCHGLAAASGKVGAVLAQALTGPLRGIGFERGKTDASPWLPHVIQILGAFAFLGWLCSFLIPETMNRSLEKLAGEESTLGEDTGDEGEYQPKSLLELLWVSCTPVILYQWLFHPSRRTASLDCGVNGGRETSREPPVSLSRMGITADPLPSRAEPLETERADRKPDRISKVFETEVDNIEEYNQKMRETLYALTIPLLTPLNLSILVILLTLTYLRLRPSSTPSLPQGPAPIIFQTFTPRTLLKNNGQGTAPVYLAVRGKVYDVSSGRNFYGPGGPYENFAGRDATRGLACQSFDEEMLTKDLDGPLDPCNDLTSEQVDNLNGWIERFDEKYLVVGKLISFRKTDFH</sequence>
<feature type="transmembrane region" description="Helical" evidence="7">
    <location>
        <begin position="351"/>
        <end position="373"/>
    </location>
</feature>
<comment type="caution">
    <text evidence="9">The sequence shown here is derived from an EMBL/GenBank/DDBJ whole genome shotgun (WGS) entry which is preliminary data.</text>
</comment>
<dbReference type="Proteomes" id="UP001172673">
    <property type="component" value="Unassembled WGS sequence"/>
</dbReference>
<keyword evidence="10" id="KW-1185">Reference proteome</keyword>
<feature type="transmembrane region" description="Helical" evidence="7">
    <location>
        <begin position="631"/>
        <end position="656"/>
    </location>
</feature>
<feature type="domain" description="Major facilitator superfamily (MFS) profile" evidence="8">
    <location>
        <begin position="1"/>
        <end position="507"/>
    </location>
</feature>
<feature type="transmembrane region" description="Helical" evidence="7">
    <location>
        <begin position="80"/>
        <end position="102"/>
    </location>
</feature>
<evidence type="ECO:0000256" key="3">
    <source>
        <dbReference type="ARBA" id="ARBA00022989"/>
    </source>
</evidence>
<dbReference type="FunFam" id="3.10.120.10:FF:000003">
    <property type="entry name" value="membrane-associated progesterone receptor component 1"/>
    <property type="match status" value="1"/>
</dbReference>
<dbReference type="Gene3D" id="1.20.1250.20">
    <property type="entry name" value="MFS general substrate transporter like domains"/>
    <property type="match status" value="2"/>
</dbReference>
<evidence type="ECO:0000256" key="2">
    <source>
        <dbReference type="ARBA" id="ARBA00022692"/>
    </source>
</evidence>
<evidence type="ECO:0000256" key="6">
    <source>
        <dbReference type="SAM" id="MobiDB-lite"/>
    </source>
</evidence>
<evidence type="ECO:0000256" key="4">
    <source>
        <dbReference type="ARBA" id="ARBA00023136"/>
    </source>
</evidence>
<dbReference type="SUPFAM" id="SSF55856">
    <property type="entry name" value="Cytochrome b5-like heme/steroid binding domain"/>
    <property type="match status" value="1"/>
</dbReference>